<sequence length="378" mass="40654">MTRNTRQRAVVVDETGWVVLGEADVPKLVPGKILVKVVTAAQNPADWKTVTLGKKTGATVGCDFAGIVEEIGPDVPEGVRTVGERVAGFVLSATGNNGSFSEYVVAPAQAVVHIPSTWSFEDAAQLGIAPFTAAQTLFLTLRLPTPLAPAPSPIPLLISGGSSSVGLYAIQLARLSGLRVLATASPKNFDLVKSYGVDEVYDYHDPEAGKKINRSTGGHLKEALDCIAERGTQALISDALSDDGGIVAIINSCESPRAGVKVIFSTIATFLGEPIELPFPATPTADDIEQGKKYRKDVVRASGLWENQAESSFDPPEWTCERTRRVEARERWKGQCAENNVSDFRYTRQDESRKAATMNLLSSESYVGPGSFSFQHRM</sequence>
<dbReference type="InterPro" id="IPR036291">
    <property type="entry name" value="NAD(P)-bd_dom_sf"/>
</dbReference>
<protein>
    <recommendedName>
        <fullName evidence="1">Enoyl reductase (ER) domain-containing protein</fullName>
    </recommendedName>
</protein>
<keyword evidence="3" id="KW-1185">Reference proteome</keyword>
<dbReference type="InterPro" id="IPR013154">
    <property type="entry name" value="ADH-like_N"/>
</dbReference>
<dbReference type="AlphaFoldDB" id="A0A4S4LS36"/>
<dbReference type="SUPFAM" id="SSF50129">
    <property type="entry name" value="GroES-like"/>
    <property type="match status" value="1"/>
</dbReference>
<dbReference type="PANTHER" id="PTHR45348">
    <property type="entry name" value="HYPOTHETICAL OXIDOREDUCTASE (EUROFUNG)"/>
    <property type="match status" value="1"/>
</dbReference>
<dbReference type="Gene3D" id="3.90.180.10">
    <property type="entry name" value="Medium-chain alcohol dehydrogenases, catalytic domain"/>
    <property type="match status" value="1"/>
</dbReference>
<evidence type="ECO:0000313" key="2">
    <source>
        <dbReference type="EMBL" id="THH15194.1"/>
    </source>
</evidence>
<evidence type="ECO:0000259" key="1">
    <source>
        <dbReference type="SMART" id="SM00829"/>
    </source>
</evidence>
<dbReference type="InterPro" id="IPR020843">
    <property type="entry name" value="ER"/>
</dbReference>
<proteinExistence type="predicted"/>
<dbReference type="InterPro" id="IPR047122">
    <property type="entry name" value="Trans-enoyl_RdTase-like"/>
</dbReference>
<dbReference type="SUPFAM" id="SSF51735">
    <property type="entry name" value="NAD(P)-binding Rossmann-fold domains"/>
    <property type="match status" value="1"/>
</dbReference>
<accession>A0A4S4LS36</accession>
<evidence type="ECO:0000313" key="3">
    <source>
        <dbReference type="Proteomes" id="UP000310158"/>
    </source>
</evidence>
<dbReference type="GO" id="GO:0016651">
    <property type="term" value="F:oxidoreductase activity, acting on NAD(P)H"/>
    <property type="evidence" value="ECO:0007669"/>
    <property type="project" value="InterPro"/>
</dbReference>
<dbReference type="Pfam" id="PF08240">
    <property type="entry name" value="ADH_N"/>
    <property type="match status" value="1"/>
</dbReference>
<dbReference type="EMBL" id="SGPL01000223">
    <property type="protein sequence ID" value="THH15194.1"/>
    <property type="molecule type" value="Genomic_DNA"/>
</dbReference>
<dbReference type="Gene3D" id="3.40.50.720">
    <property type="entry name" value="NAD(P)-binding Rossmann-like Domain"/>
    <property type="match status" value="1"/>
</dbReference>
<comment type="caution">
    <text evidence="2">The sequence shown here is derived from an EMBL/GenBank/DDBJ whole genome shotgun (WGS) entry which is preliminary data.</text>
</comment>
<gene>
    <name evidence="2" type="ORF">EW146_g5246</name>
</gene>
<dbReference type="InterPro" id="IPR011032">
    <property type="entry name" value="GroES-like_sf"/>
</dbReference>
<feature type="domain" description="Enoyl reductase (ER)" evidence="1">
    <location>
        <begin position="10"/>
        <end position="299"/>
    </location>
</feature>
<dbReference type="OrthoDB" id="10257049at2759"/>
<dbReference type="Proteomes" id="UP000310158">
    <property type="component" value="Unassembled WGS sequence"/>
</dbReference>
<dbReference type="Pfam" id="PF00107">
    <property type="entry name" value="ADH_zinc_N"/>
    <property type="match status" value="1"/>
</dbReference>
<dbReference type="InterPro" id="IPR013149">
    <property type="entry name" value="ADH-like_C"/>
</dbReference>
<organism evidence="2 3">
    <name type="scientific">Bondarzewia mesenterica</name>
    <dbReference type="NCBI Taxonomy" id="1095465"/>
    <lineage>
        <taxon>Eukaryota</taxon>
        <taxon>Fungi</taxon>
        <taxon>Dikarya</taxon>
        <taxon>Basidiomycota</taxon>
        <taxon>Agaricomycotina</taxon>
        <taxon>Agaricomycetes</taxon>
        <taxon>Russulales</taxon>
        <taxon>Bondarzewiaceae</taxon>
        <taxon>Bondarzewia</taxon>
    </lineage>
</organism>
<dbReference type="CDD" id="cd08249">
    <property type="entry name" value="enoyl_reductase_like"/>
    <property type="match status" value="1"/>
</dbReference>
<reference evidence="2 3" key="1">
    <citation type="submission" date="2019-02" db="EMBL/GenBank/DDBJ databases">
        <title>Genome sequencing of the rare red list fungi Bondarzewia mesenterica.</title>
        <authorList>
            <person name="Buettner E."/>
            <person name="Kellner H."/>
        </authorList>
    </citation>
    <scope>NUCLEOTIDE SEQUENCE [LARGE SCALE GENOMIC DNA]</scope>
    <source>
        <strain evidence="2 3">DSM 108281</strain>
    </source>
</reference>
<name>A0A4S4LS36_9AGAM</name>
<dbReference type="PANTHER" id="PTHR45348:SF5">
    <property type="entry name" value="OXIDOREDUCTASE, PUTATIVE (AFU_ORTHOLOGUE AFUA_8G01420)-RELATED"/>
    <property type="match status" value="1"/>
</dbReference>
<dbReference type="SMART" id="SM00829">
    <property type="entry name" value="PKS_ER"/>
    <property type="match status" value="1"/>
</dbReference>